<evidence type="ECO:0000256" key="6">
    <source>
        <dbReference type="SAM" id="SignalP"/>
    </source>
</evidence>
<organism evidence="8 9">
    <name type="scientific">Steccherinum ochraceum</name>
    <dbReference type="NCBI Taxonomy" id="92696"/>
    <lineage>
        <taxon>Eukaryota</taxon>
        <taxon>Fungi</taxon>
        <taxon>Dikarya</taxon>
        <taxon>Basidiomycota</taxon>
        <taxon>Agaricomycotina</taxon>
        <taxon>Agaricomycetes</taxon>
        <taxon>Polyporales</taxon>
        <taxon>Steccherinaceae</taxon>
        <taxon>Steccherinum</taxon>
    </lineage>
</organism>
<feature type="transmembrane region" description="Helical" evidence="5">
    <location>
        <begin position="458"/>
        <end position="485"/>
    </location>
</feature>
<dbReference type="PROSITE" id="PS51767">
    <property type="entry name" value="PEPTIDASE_A1"/>
    <property type="match status" value="1"/>
</dbReference>
<keyword evidence="5" id="KW-0812">Transmembrane</keyword>
<accession>A0A4R0R968</accession>
<dbReference type="EMBL" id="RWJN01000242">
    <property type="protein sequence ID" value="TCD64331.1"/>
    <property type="molecule type" value="Genomic_DNA"/>
</dbReference>
<dbReference type="PROSITE" id="PS51257">
    <property type="entry name" value="PROKAR_LIPOPROTEIN"/>
    <property type="match status" value="1"/>
</dbReference>
<evidence type="ECO:0000256" key="2">
    <source>
        <dbReference type="ARBA" id="ARBA00022750"/>
    </source>
</evidence>
<comment type="caution">
    <text evidence="8">The sequence shown here is derived from an EMBL/GenBank/DDBJ whole genome shotgun (WGS) entry which is preliminary data.</text>
</comment>
<dbReference type="CDD" id="cd05471">
    <property type="entry name" value="pepsin_like"/>
    <property type="match status" value="1"/>
</dbReference>
<dbReference type="Proteomes" id="UP000292702">
    <property type="component" value="Unassembled WGS sequence"/>
</dbReference>
<dbReference type="PANTHER" id="PTHR47966">
    <property type="entry name" value="BETA-SITE APP-CLEAVING ENZYME, ISOFORM A-RELATED"/>
    <property type="match status" value="1"/>
</dbReference>
<keyword evidence="5" id="KW-1133">Transmembrane helix</keyword>
<feature type="region of interest" description="Disordered" evidence="4">
    <location>
        <begin position="495"/>
        <end position="515"/>
    </location>
</feature>
<dbReference type="GO" id="GO:0006508">
    <property type="term" value="P:proteolysis"/>
    <property type="evidence" value="ECO:0007669"/>
    <property type="project" value="UniProtKB-KW"/>
</dbReference>
<keyword evidence="6" id="KW-0732">Signal</keyword>
<dbReference type="Pfam" id="PF00026">
    <property type="entry name" value="Asp"/>
    <property type="match status" value="1"/>
</dbReference>
<evidence type="ECO:0000259" key="7">
    <source>
        <dbReference type="PROSITE" id="PS51767"/>
    </source>
</evidence>
<keyword evidence="3" id="KW-0645">Protease</keyword>
<evidence type="ECO:0000256" key="4">
    <source>
        <dbReference type="SAM" id="MobiDB-lite"/>
    </source>
</evidence>
<dbReference type="InterPro" id="IPR034164">
    <property type="entry name" value="Pepsin-like_dom"/>
</dbReference>
<comment type="similarity">
    <text evidence="1 3">Belongs to the peptidase A1 family.</text>
</comment>
<dbReference type="PRINTS" id="PR00792">
    <property type="entry name" value="PEPSIN"/>
</dbReference>
<dbReference type="InterPro" id="IPR033121">
    <property type="entry name" value="PEPTIDASE_A1"/>
</dbReference>
<feature type="domain" description="Peptidase A1" evidence="7">
    <location>
        <begin position="71"/>
        <end position="393"/>
    </location>
</feature>
<dbReference type="STRING" id="92696.A0A4R0R968"/>
<dbReference type="PANTHER" id="PTHR47966:SF51">
    <property type="entry name" value="BETA-SITE APP-CLEAVING ENZYME, ISOFORM A-RELATED"/>
    <property type="match status" value="1"/>
</dbReference>
<sequence>MKVSTRALSFALVLSASCSNAAVYPLKRVKSQSQVIAKRSGTSGFAPHVFAATGSDGDDEVSMDNVHDLIYLANITVGGAPYVVQLDTGSSDLWIKGPQNPLPNSKPTTISYNISYGIGWANGVVGYAPVEFAGIKVSQQAFLDVSSASNPVLSYDANGIAGLGFTSLSTVDALVNQTGASSGRSLLYNAFAFNPQEPNYIAFALQSSTEPDDEVVGTFSIGETASEYADVLKTSVISTFPANSPRRWSVLLDGLVVNGKSVSVTTNVTGAPSNKAVVVLDTGTSYTYTSVDVAKAIYGGVSGAYYDPAQVRWVVPCDAEIDMALQIAGTMYPLHPLDVSPSGLTDPSQCIGSFIPQGVSVGAGEFDWLIGDNVLRSVYTVYDFGDFDSSGNMGNPYVKLLSIIDPNEASVDFHNVRGGTASSNITYNAGSSPAGTGGGTTVNVSDDLANTLSKIGTFFPALLAIMALNALVILLLLVAAGIYLWRRRTNSPRRRVGLGRTLTPMPGARSTSYDMSDMPSEQALHTYQPVSMALTEDTFVPPSPAFSKMDRPKSVA</sequence>
<feature type="chain" id="PRO_5020502611" description="Peptidase A1 domain-containing protein" evidence="6">
    <location>
        <begin position="22"/>
        <end position="556"/>
    </location>
</feature>
<dbReference type="InterPro" id="IPR021109">
    <property type="entry name" value="Peptidase_aspartic_dom_sf"/>
</dbReference>
<reference evidence="8 9" key="1">
    <citation type="submission" date="2018-11" db="EMBL/GenBank/DDBJ databases">
        <title>Genome assembly of Steccherinum ochraceum LE-BIN_3174, the white-rot fungus of the Steccherinaceae family (The Residual Polyporoid clade, Polyporales, Basidiomycota).</title>
        <authorList>
            <person name="Fedorova T.V."/>
            <person name="Glazunova O.A."/>
            <person name="Landesman E.O."/>
            <person name="Moiseenko K.V."/>
            <person name="Psurtseva N.V."/>
            <person name="Savinova O.S."/>
            <person name="Shakhova N.V."/>
            <person name="Tyazhelova T.V."/>
            <person name="Vasina D.V."/>
        </authorList>
    </citation>
    <scope>NUCLEOTIDE SEQUENCE [LARGE SCALE GENOMIC DNA]</scope>
    <source>
        <strain evidence="8 9">LE-BIN_3174</strain>
    </source>
</reference>
<feature type="signal peptide" evidence="6">
    <location>
        <begin position="1"/>
        <end position="21"/>
    </location>
</feature>
<dbReference type="OrthoDB" id="2747330at2759"/>
<evidence type="ECO:0000256" key="3">
    <source>
        <dbReference type="RuleBase" id="RU000454"/>
    </source>
</evidence>
<dbReference type="InterPro" id="IPR001461">
    <property type="entry name" value="Aspartic_peptidase_A1"/>
</dbReference>
<dbReference type="Gene3D" id="2.40.70.10">
    <property type="entry name" value="Acid Proteases"/>
    <property type="match status" value="2"/>
</dbReference>
<gene>
    <name evidence="8" type="ORF">EIP91_004241</name>
</gene>
<keyword evidence="3" id="KW-0378">Hydrolase</keyword>
<dbReference type="PROSITE" id="PS00141">
    <property type="entry name" value="ASP_PROTEASE"/>
    <property type="match status" value="1"/>
</dbReference>
<dbReference type="GO" id="GO:0004190">
    <property type="term" value="F:aspartic-type endopeptidase activity"/>
    <property type="evidence" value="ECO:0007669"/>
    <property type="project" value="UniProtKB-KW"/>
</dbReference>
<name>A0A4R0R968_9APHY</name>
<dbReference type="InterPro" id="IPR001969">
    <property type="entry name" value="Aspartic_peptidase_AS"/>
</dbReference>
<evidence type="ECO:0000313" key="9">
    <source>
        <dbReference type="Proteomes" id="UP000292702"/>
    </source>
</evidence>
<keyword evidence="9" id="KW-1185">Reference proteome</keyword>
<evidence type="ECO:0000256" key="1">
    <source>
        <dbReference type="ARBA" id="ARBA00007447"/>
    </source>
</evidence>
<protein>
    <recommendedName>
        <fullName evidence="7">Peptidase A1 domain-containing protein</fullName>
    </recommendedName>
</protein>
<dbReference type="AlphaFoldDB" id="A0A4R0R968"/>
<evidence type="ECO:0000313" key="8">
    <source>
        <dbReference type="EMBL" id="TCD64331.1"/>
    </source>
</evidence>
<evidence type="ECO:0000256" key="5">
    <source>
        <dbReference type="SAM" id="Phobius"/>
    </source>
</evidence>
<proteinExistence type="inferred from homology"/>
<keyword evidence="5" id="KW-0472">Membrane</keyword>
<keyword evidence="2 3" id="KW-0064">Aspartyl protease</keyword>
<dbReference type="SUPFAM" id="SSF50630">
    <property type="entry name" value="Acid proteases"/>
    <property type="match status" value="1"/>
</dbReference>